<dbReference type="RefSeq" id="WP_183604808.1">
    <property type="nucleotide sequence ID" value="NZ_JACHXK010000047.1"/>
</dbReference>
<dbReference type="AlphaFoldDB" id="A0A7W5B5J6"/>
<reference evidence="1 2" key="1">
    <citation type="submission" date="2020-08" db="EMBL/GenBank/DDBJ databases">
        <title>Genomic Encyclopedia of Type Strains, Phase III (KMG-III): the genomes of soil and plant-associated and newly described type strains.</title>
        <authorList>
            <person name="Whitman W."/>
        </authorList>
    </citation>
    <scope>NUCLEOTIDE SEQUENCE [LARGE SCALE GENOMIC DNA]</scope>
    <source>
        <strain evidence="1 2">CECT 5862</strain>
    </source>
</reference>
<sequence>MWTGADGDHFVFLTDGGTVESLENAPILFIQPMDFSDPYKPVAKNIKEFLALYVQLKELYLFEWLPSYKTEEEFLQHYKDVFEEGILEYEEEKNIIISAIEKAIQLPKIEGVFSYMKELKGLFEKRLQTLKEEYDVD</sequence>
<protein>
    <submittedName>
        <fullName evidence="1">Uncharacterized protein</fullName>
    </submittedName>
</protein>
<name>A0A7W5B5J6_9BACL</name>
<evidence type="ECO:0000313" key="2">
    <source>
        <dbReference type="Proteomes" id="UP000570361"/>
    </source>
</evidence>
<dbReference type="EMBL" id="JACHXK010000047">
    <property type="protein sequence ID" value="MBB3114802.1"/>
    <property type="molecule type" value="Genomic_DNA"/>
</dbReference>
<dbReference type="Proteomes" id="UP000570361">
    <property type="component" value="Unassembled WGS sequence"/>
</dbReference>
<organism evidence="1 2">
    <name type="scientific">Paenibacillus phyllosphaerae</name>
    <dbReference type="NCBI Taxonomy" id="274593"/>
    <lineage>
        <taxon>Bacteria</taxon>
        <taxon>Bacillati</taxon>
        <taxon>Bacillota</taxon>
        <taxon>Bacilli</taxon>
        <taxon>Bacillales</taxon>
        <taxon>Paenibacillaceae</taxon>
        <taxon>Paenibacillus</taxon>
    </lineage>
</organism>
<gene>
    <name evidence="1" type="ORF">FHS18_006963</name>
</gene>
<proteinExistence type="predicted"/>
<keyword evidence="2" id="KW-1185">Reference proteome</keyword>
<evidence type="ECO:0000313" key="1">
    <source>
        <dbReference type="EMBL" id="MBB3114802.1"/>
    </source>
</evidence>
<accession>A0A7W5B5J6</accession>
<comment type="caution">
    <text evidence="1">The sequence shown here is derived from an EMBL/GenBank/DDBJ whole genome shotgun (WGS) entry which is preliminary data.</text>
</comment>